<dbReference type="GO" id="GO:0016757">
    <property type="term" value="F:glycosyltransferase activity"/>
    <property type="evidence" value="ECO:0007669"/>
    <property type="project" value="UniProtKB-KW"/>
</dbReference>
<dbReference type="RefSeq" id="WP_260793759.1">
    <property type="nucleotide sequence ID" value="NZ_CP093313.1"/>
</dbReference>
<dbReference type="EMBL" id="CP093313">
    <property type="protein sequence ID" value="UWZ84254.1"/>
    <property type="molecule type" value="Genomic_DNA"/>
</dbReference>
<dbReference type="KEGG" id="orp:MOP44_27375"/>
<evidence type="ECO:0000256" key="4">
    <source>
        <dbReference type="SAM" id="SignalP"/>
    </source>
</evidence>
<evidence type="ECO:0000313" key="6">
    <source>
        <dbReference type="EMBL" id="UWZ84254.1"/>
    </source>
</evidence>
<protein>
    <submittedName>
        <fullName evidence="6">GDSL-type esterase/lipase family protein</fullName>
    </submittedName>
</protein>
<keyword evidence="1" id="KW-0328">Glycosyltransferase</keyword>
<dbReference type="Gene3D" id="2.115.10.20">
    <property type="entry name" value="Glycosyl hydrolase domain, family 43"/>
    <property type="match status" value="1"/>
</dbReference>
<dbReference type="Proteomes" id="UP001059380">
    <property type="component" value="Chromosome"/>
</dbReference>
<evidence type="ECO:0000256" key="3">
    <source>
        <dbReference type="ARBA" id="ARBA00024356"/>
    </source>
</evidence>
<feature type="signal peptide" evidence="4">
    <location>
        <begin position="1"/>
        <end position="19"/>
    </location>
</feature>
<keyword evidence="4" id="KW-0732">Signal</keyword>
<dbReference type="PANTHER" id="PTHR34106">
    <property type="entry name" value="GLYCOSIDASE"/>
    <property type="match status" value="1"/>
</dbReference>
<dbReference type="Pfam" id="PF04041">
    <property type="entry name" value="Glyco_hydro_130"/>
    <property type="match status" value="1"/>
</dbReference>
<evidence type="ECO:0000256" key="1">
    <source>
        <dbReference type="ARBA" id="ARBA00022676"/>
    </source>
</evidence>
<feature type="domain" description="SGNH hydrolase-type esterase" evidence="5">
    <location>
        <begin position="389"/>
        <end position="576"/>
    </location>
</feature>
<evidence type="ECO:0000259" key="5">
    <source>
        <dbReference type="Pfam" id="PF13472"/>
    </source>
</evidence>
<dbReference type="InterPro" id="IPR023296">
    <property type="entry name" value="Glyco_hydro_beta-prop_sf"/>
</dbReference>
<sequence>MKFRAALFALLFSIAAAHAQTLPDWGIGPFSRPASGNPVITPNPQSKFDDPILHAPVQWEALHTFNPAAIVRDRKVYVLYRAEDNSGTMQIGMHTSRLGLAESVDGIHFTRRAAPVFYPAEDDQKAREWQGGVEDPRIVELEDGTYVLTYTQWNRQTYSVGIASSPDLEHWTKHGPAFLTAAGGKYAKLMYKSAGIVTRLDATKGRLIAAKINGKYWMYWGEGFIHIATSDDAIHWTPVEDAKGDAIELLKPRAGHFDSTFPETGPPPILTNKGIVVLYNGKNATSGGDPELGPSAYAAGEALFAANDPKHLIAQLDQPVLKPELPYEKTGQYAAGTTFAEGLVFFHGKWFLYYGCADSLVAVAMAPGPQPPANVARGFYLRPEDRVVVYGDSITEQNYYNQFVQLYTVTRFPHMRVHFYDAGVGGDRVTGGWAGPIDQRLARDVFVEKPTVITIMLGMNDGGYQATTPQIDSTFKAGYQHILDSIKQHAPAARLTLIGPSPFDDVTAQPTFAGGYNSVMQHFAEEDRALAQQDGATFADFNPLVVAALEKAQSLDPRVAKLLLPDRVHPEPTAHWVMAEALLKAWNAPAIVTSVTIDAKAARITGSENTAIDQLKREGDTITWTQLDNGLPLPFDKANALTNVLLEISDIQKTLNQQPLIVNGLAPGQYALRIDDRDIGKFSADELAAGINLADYNTPMRSQAQVASWDVRDLVDAHYVHSRMRIQNAGTGAEDGGADRLQAFEDSLEDKIYAEAAPVPHHFELKPVTAAAPATSGR</sequence>
<comment type="similarity">
    <text evidence="3">Belongs to the glycosyl hydrolase 130 family.</text>
</comment>
<keyword evidence="2" id="KW-0808">Transferase</keyword>
<proteinExistence type="inferred from homology"/>
<dbReference type="PANTHER" id="PTHR34106:SF5">
    <property type="entry name" value="GLYCOSIDASE"/>
    <property type="match status" value="1"/>
</dbReference>
<dbReference type="CDD" id="cd18610">
    <property type="entry name" value="GH130_BT3780-like"/>
    <property type="match status" value="1"/>
</dbReference>
<dbReference type="SUPFAM" id="SSF52266">
    <property type="entry name" value="SGNH hydrolase"/>
    <property type="match status" value="1"/>
</dbReference>
<dbReference type="Pfam" id="PF13472">
    <property type="entry name" value="Lipase_GDSL_2"/>
    <property type="match status" value="1"/>
</dbReference>
<name>A0A9J7BTL7_9BACT</name>
<dbReference type="AlphaFoldDB" id="A0A9J7BTL7"/>
<evidence type="ECO:0000313" key="7">
    <source>
        <dbReference type="Proteomes" id="UP001059380"/>
    </source>
</evidence>
<dbReference type="GO" id="GO:0016788">
    <property type="term" value="F:hydrolase activity, acting on ester bonds"/>
    <property type="evidence" value="ECO:0007669"/>
    <property type="project" value="UniProtKB-ARBA"/>
</dbReference>
<dbReference type="InterPro" id="IPR013830">
    <property type="entry name" value="SGNH_hydro"/>
</dbReference>
<accession>A0A9J7BTL7</accession>
<dbReference type="Gene3D" id="3.40.50.1110">
    <property type="entry name" value="SGNH hydrolase"/>
    <property type="match status" value="1"/>
</dbReference>
<dbReference type="InterPro" id="IPR007184">
    <property type="entry name" value="Mannoside_phosphorylase"/>
</dbReference>
<dbReference type="CDD" id="cd01834">
    <property type="entry name" value="SGNH_hydrolase_like_2"/>
    <property type="match status" value="1"/>
</dbReference>
<evidence type="ECO:0000256" key="2">
    <source>
        <dbReference type="ARBA" id="ARBA00022679"/>
    </source>
</evidence>
<organism evidence="6 7">
    <name type="scientific">Occallatibacter riparius</name>
    <dbReference type="NCBI Taxonomy" id="1002689"/>
    <lineage>
        <taxon>Bacteria</taxon>
        <taxon>Pseudomonadati</taxon>
        <taxon>Acidobacteriota</taxon>
        <taxon>Terriglobia</taxon>
        <taxon>Terriglobales</taxon>
        <taxon>Acidobacteriaceae</taxon>
        <taxon>Occallatibacter</taxon>
    </lineage>
</organism>
<gene>
    <name evidence="6" type="ORF">MOP44_27375</name>
</gene>
<dbReference type="InterPro" id="IPR036514">
    <property type="entry name" value="SGNH_hydro_sf"/>
</dbReference>
<keyword evidence="7" id="KW-1185">Reference proteome</keyword>
<feature type="chain" id="PRO_5039954204" evidence="4">
    <location>
        <begin position="20"/>
        <end position="778"/>
    </location>
</feature>
<reference evidence="6" key="1">
    <citation type="submission" date="2021-04" db="EMBL/GenBank/DDBJ databases">
        <title>Phylogenetic analysis of Acidobacteriaceae.</title>
        <authorList>
            <person name="Qiu L."/>
            <person name="Zhang Q."/>
        </authorList>
    </citation>
    <scope>NUCLEOTIDE SEQUENCE</scope>
    <source>
        <strain evidence="6">DSM 25168</strain>
    </source>
</reference>
<dbReference type="SUPFAM" id="SSF75005">
    <property type="entry name" value="Arabinanase/levansucrase/invertase"/>
    <property type="match status" value="1"/>
</dbReference>